<gene>
    <name evidence="9" type="ORF">DPX16_12894</name>
</gene>
<dbReference type="PROSITE" id="PS51420">
    <property type="entry name" value="RHO"/>
    <property type="match status" value="1"/>
</dbReference>
<keyword evidence="4" id="KW-0342">GTP-binding</keyword>
<dbReference type="OrthoDB" id="9837699at2759"/>
<dbReference type="SUPFAM" id="SSF52540">
    <property type="entry name" value="P-loop containing nucleoside triphosphate hydrolases"/>
    <property type="match status" value="1"/>
</dbReference>
<dbReference type="SMART" id="SM00175">
    <property type="entry name" value="RAB"/>
    <property type="match status" value="1"/>
</dbReference>
<feature type="compositionally biased region" description="Basic and acidic residues" evidence="7">
    <location>
        <begin position="1"/>
        <end position="11"/>
    </location>
</feature>
<dbReference type="PROSITE" id="PS51419">
    <property type="entry name" value="RAB"/>
    <property type="match status" value="1"/>
</dbReference>
<keyword evidence="1" id="KW-0479">Metal-binding</keyword>
<dbReference type="EMBL" id="RJVU01079805">
    <property type="protein sequence ID" value="ROI15342.1"/>
    <property type="molecule type" value="Genomic_DNA"/>
</dbReference>
<keyword evidence="5" id="KW-0449">Lipoprotein</keyword>
<feature type="compositionally biased region" description="Acidic residues" evidence="7">
    <location>
        <begin position="444"/>
        <end position="457"/>
    </location>
</feature>
<dbReference type="Pfam" id="PF13499">
    <property type="entry name" value="EF-hand_7"/>
    <property type="match status" value="1"/>
</dbReference>
<evidence type="ECO:0000313" key="9">
    <source>
        <dbReference type="EMBL" id="ROI15342.1"/>
    </source>
</evidence>
<feature type="coiled-coil region" evidence="6">
    <location>
        <begin position="242"/>
        <end position="361"/>
    </location>
</feature>
<evidence type="ECO:0000313" key="10">
    <source>
        <dbReference type="Proteomes" id="UP000281406"/>
    </source>
</evidence>
<protein>
    <submittedName>
        <fullName evidence="9">EF-hand calcium-binding domain-containing protein 4B</fullName>
    </submittedName>
</protein>
<dbReference type="PRINTS" id="PR00449">
    <property type="entry name" value="RASTRNSFRMNG"/>
</dbReference>
<dbReference type="PROSITE" id="PS50222">
    <property type="entry name" value="EF_HAND_2"/>
    <property type="match status" value="1"/>
</dbReference>
<feature type="coiled-coil region" evidence="6">
    <location>
        <begin position="187"/>
        <end position="214"/>
    </location>
</feature>
<dbReference type="InterPro" id="IPR002048">
    <property type="entry name" value="EF_hand_dom"/>
</dbReference>
<dbReference type="SMART" id="SM00176">
    <property type="entry name" value="RAN"/>
    <property type="match status" value="1"/>
</dbReference>
<sequence>MSEIGHVRDTRVTSSGSDQDEKQPKPQPRKSVKKKKNAGWGQISMPDKIEDFFQICDSEGKGFITRTDMRRLHKELPLTAEELENVFDSLDLDKNGYLTLGEFSSGFSNFLHGQRVSKMEELMNAPSQSSGEEELSGNEDDEERHFSMLMESLGASNVFEDPSEVRSLWAQLRKDEPHLLSNFEEFLARVTYQIKEAQQERKEMESALRRKAATHDTEIRRLYEEMEQQIINEKDQAILKDSQNLQLRSQDLQQRLRGKEQELEQLFQKQRRLERQCRDLHSEQQESQLENVKLKMTNEELSRELEHTCQELVLAQEQLGILQEQASRLQQEREMEMYRITEGLQREKQSLMKQLDLLREVDKEEVTQRSNRKTTSLANGSPFTTGDDEKQKVAGDSEGVNDGVDVEDAPPDGWPLRRVISIEEDHLPHLLQGDPHLLLHQLSEEEEERAGEEEGQGDLETSSLYPSNASLASADSPPPVRVKKPSKKKWIRGNIPSSARGQPVGKETQQGPAEGAAASPQRLFKVILVGNSSVGKTALLRRFCDGQFHSATSATVGIDYSVRTLNLGDSHVALQLWDTAGQERYRSITKQFFRKADGVVVIYDITMEDSFRSVRPWLTSIQEAVGDPIPVMLLGNKSDKENEREVQTKEADMLAEETNLMFYECSAYTGANVLEAMIHLASSAASLIQTEAEERHSPSLRRISLGNGAPTRDVA</sequence>
<dbReference type="Proteomes" id="UP000281406">
    <property type="component" value="Unassembled WGS sequence"/>
</dbReference>
<dbReference type="PANTHER" id="PTHR47977">
    <property type="entry name" value="RAS-RELATED PROTEIN RAB"/>
    <property type="match status" value="1"/>
</dbReference>
<feature type="region of interest" description="Disordered" evidence="7">
    <location>
        <begin position="362"/>
        <end position="413"/>
    </location>
</feature>
<feature type="compositionally biased region" description="Polar residues" evidence="7">
    <location>
        <begin position="459"/>
        <end position="473"/>
    </location>
</feature>
<proteinExistence type="predicted"/>
<keyword evidence="3" id="KW-0106">Calcium</keyword>
<keyword evidence="6" id="KW-0175">Coiled coil</keyword>
<dbReference type="InterPro" id="IPR005225">
    <property type="entry name" value="Small_GTP-bd"/>
</dbReference>
<dbReference type="SMART" id="SM00173">
    <property type="entry name" value="RAS"/>
    <property type="match status" value="1"/>
</dbReference>
<feature type="compositionally biased region" description="Basic residues" evidence="7">
    <location>
        <begin position="27"/>
        <end position="37"/>
    </location>
</feature>
<organism evidence="9 10">
    <name type="scientific">Anabarilius grahami</name>
    <name type="common">Kanglang fish</name>
    <name type="synonym">Barilius grahami</name>
    <dbReference type="NCBI Taxonomy" id="495550"/>
    <lineage>
        <taxon>Eukaryota</taxon>
        <taxon>Metazoa</taxon>
        <taxon>Chordata</taxon>
        <taxon>Craniata</taxon>
        <taxon>Vertebrata</taxon>
        <taxon>Euteleostomi</taxon>
        <taxon>Actinopterygii</taxon>
        <taxon>Neopterygii</taxon>
        <taxon>Teleostei</taxon>
        <taxon>Ostariophysi</taxon>
        <taxon>Cypriniformes</taxon>
        <taxon>Xenocyprididae</taxon>
        <taxon>Xenocypridinae</taxon>
        <taxon>Xenocypridinae incertae sedis</taxon>
        <taxon>Anabarilius</taxon>
    </lineage>
</organism>
<dbReference type="InterPro" id="IPR050227">
    <property type="entry name" value="Rab"/>
</dbReference>
<comment type="caution">
    <text evidence="9">The sequence shown here is derived from an EMBL/GenBank/DDBJ whole genome shotgun (WGS) entry which is preliminary data.</text>
</comment>
<feature type="region of interest" description="Disordered" evidence="7">
    <location>
        <begin position="1"/>
        <end position="43"/>
    </location>
</feature>
<keyword evidence="10" id="KW-1185">Reference proteome</keyword>
<feature type="compositionally biased region" description="Basic residues" evidence="7">
    <location>
        <begin position="481"/>
        <end position="491"/>
    </location>
</feature>
<feature type="region of interest" description="Disordered" evidence="7">
    <location>
        <begin position="444"/>
        <end position="517"/>
    </location>
</feature>
<evidence type="ECO:0000259" key="8">
    <source>
        <dbReference type="PROSITE" id="PS50222"/>
    </source>
</evidence>
<dbReference type="InterPro" id="IPR027417">
    <property type="entry name" value="P-loop_NTPase"/>
</dbReference>
<dbReference type="CDD" id="cd00154">
    <property type="entry name" value="Rab"/>
    <property type="match status" value="1"/>
</dbReference>
<feature type="compositionally biased region" description="Polar residues" evidence="7">
    <location>
        <begin position="373"/>
        <end position="384"/>
    </location>
</feature>
<dbReference type="Pfam" id="PF00071">
    <property type="entry name" value="Ras"/>
    <property type="match status" value="1"/>
</dbReference>
<dbReference type="PROSITE" id="PS51421">
    <property type="entry name" value="RAS"/>
    <property type="match status" value="1"/>
</dbReference>
<evidence type="ECO:0000256" key="4">
    <source>
        <dbReference type="ARBA" id="ARBA00023134"/>
    </source>
</evidence>
<dbReference type="CDD" id="cd00051">
    <property type="entry name" value="EFh"/>
    <property type="match status" value="1"/>
</dbReference>
<dbReference type="SMART" id="SM00174">
    <property type="entry name" value="RHO"/>
    <property type="match status" value="1"/>
</dbReference>
<evidence type="ECO:0000256" key="2">
    <source>
        <dbReference type="ARBA" id="ARBA00022741"/>
    </source>
</evidence>
<dbReference type="PROSITE" id="PS51417">
    <property type="entry name" value="ARF"/>
    <property type="match status" value="1"/>
</dbReference>
<dbReference type="InterPro" id="IPR018247">
    <property type="entry name" value="EF_Hand_1_Ca_BS"/>
</dbReference>
<feature type="domain" description="EF-hand" evidence="8">
    <location>
        <begin position="78"/>
        <end position="113"/>
    </location>
</feature>
<accession>A0A3N0XD70</accession>
<evidence type="ECO:0000256" key="3">
    <source>
        <dbReference type="ARBA" id="ARBA00022837"/>
    </source>
</evidence>
<dbReference type="InterPro" id="IPR011992">
    <property type="entry name" value="EF-hand-dom_pair"/>
</dbReference>
<evidence type="ECO:0000256" key="5">
    <source>
        <dbReference type="ARBA" id="ARBA00023288"/>
    </source>
</evidence>
<dbReference type="GO" id="GO:0005509">
    <property type="term" value="F:calcium ion binding"/>
    <property type="evidence" value="ECO:0007669"/>
    <property type="project" value="InterPro"/>
</dbReference>
<dbReference type="Gene3D" id="1.10.238.10">
    <property type="entry name" value="EF-hand"/>
    <property type="match status" value="1"/>
</dbReference>
<keyword evidence="2" id="KW-0547">Nucleotide-binding</keyword>
<dbReference type="GO" id="GO:0003924">
    <property type="term" value="F:GTPase activity"/>
    <property type="evidence" value="ECO:0007669"/>
    <property type="project" value="InterPro"/>
</dbReference>
<evidence type="ECO:0000256" key="6">
    <source>
        <dbReference type="SAM" id="Coils"/>
    </source>
</evidence>
<evidence type="ECO:0000256" key="1">
    <source>
        <dbReference type="ARBA" id="ARBA00022723"/>
    </source>
</evidence>
<dbReference type="SMART" id="SM00054">
    <property type="entry name" value="EFh"/>
    <property type="match status" value="2"/>
</dbReference>
<dbReference type="Gene3D" id="3.40.50.300">
    <property type="entry name" value="P-loop containing nucleotide triphosphate hydrolases"/>
    <property type="match status" value="1"/>
</dbReference>
<feature type="region of interest" description="Disordered" evidence="7">
    <location>
        <begin position="692"/>
        <end position="715"/>
    </location>
</feature>
<dbReference type="AlphaFoldDB" id="A0A3N0XD70"/>
<dbReference type="InterPro" id="IPR001806">
    <property type="entry name" value="Small_GTPase"/>
</dbReference>
<dbReference type="SUPFAM" id="SSF47473">
    <property type="entry name" value="EF-hand"/>
    <property type="match status" value="1"/>
</dbReference>
<dbReference type="PROSITE" id="PS00018">
    <property type="entry name" value="EF_HAND_1"/>
    <property type="match status" value="1"/>
</dbReference>
<evidence type="ECO:0000256" key="7">
    <source>
        <dbReference type="SAM" id="MobiDB-lite"/>
    </source>
</evidence>
<dbReference type="NCBIfam" id="TIGR00231">
    <property type="entry name" value="small_GTP"/>
    <property type="match status" value="1"/>
</dbReference>
<dbReference type="GO" id="GO:0005525">
    <property type="term" value="F:GTP binding"/>
    <property type="evidence" value="ECO:0007669"/>
    <property type="project" value="UniProtKB-KW"/>
</dbReference>
<reference evidence="9 10" key="1">
    <citation type="submission" date="2018-10" db="EMBL/GenBank/DDBJ databases">
        <title>Genome assembly for a Yunnan-Guizhou Plateau 3E fish, Anabarilius grahami (Regan), and its evolutionary and genetic applications.</title>
        <authorList>
            <person name="Jiang W."/>
        </authorList>
    </citation>
    <scope>NUCLEOTIDE SEQUENCE [LARGE SCALE GENOMIC DNA]</scope>
    <source>
        <strain evidence="9">AG-KIZ</strain>
        <tissue evidence="9">Muscle</tissue>
    </source>
</reference>
<dbReference type="FunFam" id="3.40.50.300:FF:001129">
    <property type="entry name" value="ras-related protein Rab-44 isoform X2"/>
    <property type="match status" value="1"/>
</dbReference>
<name>A0A3N0XD70_ANAGA</name>